<keyword evidence="1" id="KW-0812">Transmembrane</keyword>
<dbReference type="Pfam" id="PF01757">
    <property type="entry name" value="Acyl_transf_3"/>
    <property type="match status" value="1"/>
</dbReference>
<dbReference type="EMBL" id="FNBD01000007">
    <property type="protein sequence ID" value="SDF06981.1"/>
    <property type="molecule type" value="Genomic_DNA"/>
</dbReference>
<keyword evidence="3" id="KW-0012">Acyltransferase</keyword>
<feature type="transmembrane region" description="Helical" evidence="1">
    <location>
        <begin position="157"/>
        <end position="176"/>
    </location>
</feature>
<feature type="transmembrane region" description="Helical" evidence="1">
    <location>
        <begin position="226"/>
        <end position="243"/>
    </location>
</feature>
<proteinExistence type="predicted"/>
<feature type="transmembrane region" description="Helical" evidence="1">
    <location>
        <begin position="249"/>
        <end position="269"/>
    </location>
</feature>
<keyword evidence="3" id="KW-0378">Hydrolase</keyword>
<dbReference type="AlphaFoldDB" id="A0A1G7I2L7"/>
<feature type="transmembrane region" description="Helical" evidence="1">
    <location>
        <begin position="43"/>
        <end position="60"/>
    </location>
</feature>
<dbReference type="GO" id="GO:0016787">
    <property type="term" value="F:hydrolase activity"/>
    <property type="evidence" value="ECO:0007669"/>
    <property type="project" value="UniProtKB-KW"/>
</dbReference>
<evidence type="ECO:0000313" key="4">
    <source>
        <dbReference type="Proteomes" id="UP000182114"/>
    </source>
</evidence>
<evidence type="ECO:0000259" key="2">
    <source>
        <dbReference type="Pfam" id="PF01757"/>
    </source>
</evidence>
<dbReference type="RefSeq" id="WP_074538593.1">
    <property type="nucleotide sequence ID" value="NZ_FNBD01000007.1"/>
</dbReference>
<feature type="transmembrane region" description="Helical" evidence="1">
    <location>
        <begin position="126"/>
        <end position="145"/>
    </location>
</feature>
<accession>A0A1G7I2L7</accession>
<dbReference type="GO" id="GO:0000271">
    <property type="term" value="P:polysaccharide biosynthetic process"/>
    <property type="evidence" value="ECO:0007669"/>
    <property type="project" value="TreeGrafter"/>
</dbReference>
<reference evidence="4" key="1">
    <citation type="submission" date="2016-10" db="EMBL/GenBank/DDBJ databases">
        <authorList>
            <person name="Varghese N."/>
            <person name="Submissions S."/>
        </authorList>
    </citation>
    <scope>NUCLEOTIDE SEQUENCE [LARGE SCALE GENOMIC DNA]</scope>
    <source>
        <strain evidence="4">DSM 24729</strain>
    </source>
</reference>
<feature type="domain" description="Acyltransferase 3" evidence="2">
    <location>
        <begin position="7"/>
        <end position="330"/>
    </location>
</feature>
<sequence>MRLDQLTFSRFIAAIAVVIYHYGLEVYPFNLTPLRTLFEQGNIAVSYFFILSGFIMIIAYHQHKKLEFLAYIKKRFARIYPVYFLALVLVLAFKLYYHKDSELGNLFLNLLMLQSWIPGKALTFNYPAWSLAVEFFFYALFPFLFNTFYSKLSLKKLLFPILSIFTLSQVVFHWGIFSTSYTGYPSKFHEFLFYFPPMHLAEFLIGNLAGIFFVKKLQYHIKNYDLGILILLFMIPIILWYNTQLNFHNGLLALLFIPLILLMSANSGYIAKITKYGPLIFLGEISYGIYILQSPVFAWTKALLKDYSITNETTKFYIATAMLIACSALCFTYIETPLRNFFKKF</sequence>
<evidence type="ECO:0000313" key="3">
    <source>
        <dbReference type="EMBL" id="SDF06981.1"/>
    </source>
</evidence>
<keyword evidence="1" id="KW-0472">Membrane</keyword>
<feature type="transmembrane region" description="Helical" evidence="1">
    <location>
        <begin position="191"/>
        <end position="214"/>
    </location>
</feature>
<name>A0A1G7I2L7_9FLAO</name>
<keyword evidence="3" id="KW-0808">Transferase</keyword>
<gene>
    <name evidence="3" type="ORF">SAMN04487992_10715</name>
</gene>
<dbReference type="GO" id="GO:0016020">
    <property type="term" value="C:membrane"/>
    <property type="evidence" value="ECO:0007669"/>
    <property type="project" value="TreeGrafter"/>
</dbReference>
<dbReference type="PANTHER" id="PTHR23028:SF53">
    <property type="entry name" value="ACYL_TRANSF_3 DOMAIN-CONTAINING PROTEIN"/>
    <property type="match status" value="1"/>
</dbReference>
<dbReference type="InterPro" id="IPR050879">
    <property type="entry name" value="Acyltransferase_3"/>
</dbReference>
<dbReference type="Proteomes" id="UP000182114">
    <property type="component" value="Unassembled WGS sequence"/>
</dbReference>
<feature type="transmembrane region" description="Helical" evidence="1">
    <location>
        <begin position="276"/>
        <end position="296"/>
    </location>
</feature>
<dbReference type="PANTHER" id="PTHR23028">
    <property type="entry name" value="ACETYLTRANSFERASE"/>
    <property type="match status" value="1"/>
</dbReference>
<feature type="transmembrane region" description="Helical" evidence="1">
    <location>
        <begin position="80"/>
        <end position="97"/>
    </location>
</feature>
<keyword evidence="4" id="KW-1185">Reference proteome</keyword>
<dbReference type="eggNOG" id="COG1835">
    <property type="taxonomic scope" value="Bacteria"/>
</dbReference>
<organism evidence="3 4">
    <name type="scientific">Cellulophaga baltica</name>
    <dbReference type="NCBI Taxonomy" id="76594"/>
    <lineage>
        <taxon>Bacteria</taxon>
        <taxon>Pseudomonadati</taxon>
        <taxon>Bacteroidota</taxon>
        <taxon>Flavobacteriia</taxon>
        <taxon>Flavobacteriales</taxon>
        <taxon>Flavobacteriaceae</taxon>
        <taxon>Cellulophaga</taxon>
    </lineage>
</organism>
<feature type="transmembrane region" description="Helical" evidence="1">
    <location>
        <begin position="7"/>
        <end position="23"/>
    </location>
</feature>
<evidence type="ECO:0000256" key="1">
    <source>
        <dbReference type="SAM" id="Phobius"/>
    </source>
</evidence>
<feature type="transmembrane region" description="Helical" evidence="1">
    <location>
        <begin position="316"/>
        <end position="334"/>
    </location>
</feature>
<dbReference type="InterPro" id="IPR002656">
    <property type="entry name" value="Acyl_transf_3_dom"/>
</dbReference>
<keyword evidence="1" id="KW-1133">Transmembrane helix</keyword>
<protein>
    <submittedName>
        <fullName evidence="3">Peptidoglycan/LPS O-acetylase OafA/YrhL, contains acyltransferase and SGNH-hydrolase domains</fullName>
    </submittedName>
</protein>
<dbReference type="GO" id="GO:0016747">
    <property type="term" value="F:acyltransferase activity, transferring groups other than amino-acyl groups"/>
    <property type="evidence" value="ECO:0007669"/>
    <property type="project" value="InterPro"/>
</dbReference>